<proteinExistence type="predicted"/>
<dbReference type="EMBL" id="SDWU01000015">
    <property type="protein sequence ID" value="RYC00345.1"/>
    <property type="molecule type" value="Genomic_DNA"/>
</dbReference>
<protein>
    <recommendedName>
        <fullName evidence="3">Alpha/beta hydrolase</fullName>
    </recommendedName>
</protein>
<evidence type="ECO:0008006" key="3">
    <source>
        <dbReference type="Google" id="ProtNLM"/>
    </source>
</evidence>
<dbReference type="OrthoDB" id="5095936at2"/>
<sequence length="321" mass="34107">MVGADVAQLRALAGSFERAAEQLRQTSTKVRSGVQISAWAGPFAVRFRKTWDSEHSVKLTRVAAALAAQARQLRLEADQQERTSAVSVRLVSTRSLLDLDRLDADGDGVVITEVVGVDGKVRYVVTITGTRPFAAPGEHFDALENAAVLGIETQTMSYVEQLMGERGITSEDEVLLVGYSQGGLIAQNIAHSGRWGDPLVVTWASPQVIGGVEARDIIRFEVTGDVITDGVAASSLSVPDQAGDNYLVRGDAGAGRSGARVGIPNAVDIAVGLGAGAAIHMEGRPFYGNLADEFDERDDLYATRLQARMEPFLGGSVVSNQ</sequence>
<dbReference type="AlphaFoldDB" id="A0A4Q2SAK5"/>
<keyword evidence="2" id="KW-1185">Reference proteome</keyword>
<evidence type="ECO:0000313" key="2">
    <source>
        <dbReference type="Proteomes" id="UP000293291"/>
    </source>
</evidence>
<dbReference type="RefSeq" id="WP_129455894.1">
    <property type="nucleotide sequence ID" value="NZ_JACXYX010000016.1"/>
</dbReference>
<accession>A0A4Q2SAK5</accession>
<gene>
    <name evidence="1" type="ORF">EUA07_14540</name>
</gene>
<organism evidence="1 2">
    <name type="scientific">Nocardioides ganghwensis</name>
    <dbReference type="NCBI Taxonomy" id="252230"/>
    <lineage>
        <taxon>Bacteria</taxon>
        <taxon>Bacillati</taxon>
        <taxon>Actinomycetota</taxon>
        <taxon>Actinomycetes</taxon>
        <taxon>Propionibacteriales</taxon>
        <taxon>Nocardioidaceae</taxon>
        <taxon>Nocardioides</taxon>
    </lineage>
</organism>
<dbReference type="SUPFAM" id="SSF53474">
    <property type="entry name" value="alpha/beta-Hydrolases"/>
    <property type="match status" value="1"/>
</dbReference>
<dbReference type="Gene3D" id="1.10.287.1060">
    <property type="entry name" value="ESAT-6-like"/>
    <property type="match status" value="1"/>
</dbReference>
<evidence type="ECO:0000313" key="1">
    <source>
        <dbReference type="EMBL" id="RYC00345.1"/>
    </source>
</evidence>
<dbReference type="Proteomes" id="UP000293291">
    <property type="component" value="Unassembled WGS sequence"/>
</dbReference>
<comment type="caution">
    <text evidence="1">The sequence shown here is derived from an EMBL/GenBank/DDBJ whole genome shotgun (WGS) entry which is preliminary data.</text>
</comment>
<name>A0A4Q2SAK5_9ACTN</name>
<reference evidence="1 2" key="1">
    <citation type="submission" date="2019-01" db="EMBL/GenBank/DDBJ databases">
        <title>Novel species of Nocardioides.</title>
        <authorList>
            <person name="Liu Q."/>
            <person name="Xin Y.-H."/>
        </authorList>
    </citation>
    <scope>NUCLEOTIDE SEQUENCE [LARGE SCALE GENOMIC DNA]</scope>
    <source>
        <strain evidence="1 2">CGMCC 4.6875</strain>
    </source>
</reference>
<dbReference type="InterPro" id="IPR029058">
    <property type="entry name" value="AB_hydrolase_fold"/>
</dbReference>